<dbReference type="InterPro" id="IPR021109">
    <property type="entry name" value="Peptidase_aspartic_dom_sf"/>
</dbReference>
<evidence type="ECO:0000259" key="2">
    <source>
        <dbReference type="PROSITE" id="PS50175"/>
    </source>
</evidence>
<dbReference type="InterPro" id="IPR001995">
    <property type="entry name" value="Peptidase_A2_cat"/>
</dbReference>
<name>A0AAF0C2A5_9GAMM</name>
<organism evidence="3 4">
    <name type="scientific">Thalassomonas actiniarum</name>
    <dbReference type="NCBI Taxonomy" id="485447"/>
    <lineage>
        <taxon>Bacteria</taxon>
        <taxon>Pseudomonadati</taxon>
        <taxon>Pseudomonadota</taxon>
        <taxon>Gammaproteobacteria</taxon>
        <taxon>Alteromonadales</taxon>
        <taxon>Colwelliaceae</taxon>
        <taxon>Thalassomonas</taxon>
    </lineage>
</organism>
<dbReference type="Pfam" id="PF13650">
    <property type="entry name" value="Asp_protease_2"/>
    <property type="match status" value="1"/>
</dbReference>
<accession>A0AAF0C2A5</accession>
<keyword evidence="1" id="KW-0378">Hydrolase</keyword>
<gene>
    <name evidence="3" type="ORF">SG35_021375</name>
</gene>
<feature type="domain" description="Peptidase A2" evidence="2">
    <location>
        <begin position="305"/>
        <end position="392"/>
    </location>
</feature>
<dbReference type="EMBL" id="CP059735">
    <property type="protein sequence ID" value="WDD97823.1"/>
    <property type="molecule type" value="Genomic_DNA"/>
</dbReference>
<dbReference type="GO" id="GO:0006508">
    <property type="term" value="P:proteolysis"/>
    <property type="evidence" value="ECO:0007669"/>
    <property type="project" value="UniProtKB-KW"/>
</dbReference>
<dbReference type="Gene3D" id="2.40.70.10">
    <property type="entry name" value="Acid Proteases"/>
    <property type="match status" value="1"/>
</dbReference>
<dbReference type="SUPFAM" id="SSF50630">
    <property type="entry name" value="Acid proteases"/>
    <property type="match status" value="1"/>
</dbReference>
<evidence type="ECO:0000313" key="4">
    <source>
        <dbReference type="Proteomes" id="UP000032568"/>
    </source>
</evidence>
<dbReference type="AlphaFoldDB" id="A0AAF0C2A5"/>
<dbReference type="InterPro" id="IPR001969">
    <property type="entry name" value="Aspartic_peptidase_AS"/>
</dbReference>
<dbReference type="RefSeq" id="WP_084692645.1">
    <property type="nucleotide sequence ID" value="NZ_CP059735.1"/>
</dbReference>
<dbReference type="PROSITE" id="PS50175">
    <property type="entry name" value="ASP_PROT_RETROV"/>
    <property type="match status" value="1"/>
</dbReference>
<dbReference type="PROSITE" id="PS00141">
    <property type="entry name" value="ASP_PROTEASE"/>
    <property type="match status" value="1"/>
</dbReference>
<proteinExistence type="predicted"/>
<dbReference type="InterPro" id="IPR011990">
    <property type="entry name" value="TPR-like_helical_dom_sf"/>
</dbReference>
<dbReference type="Gene3D" id="1.25.40.10">
    <property type="entry name" value="Tetratricopeptide repeat domain"/>
    <property type="match status" value="1"/>
</dbReference>
<reference evidence="3 4" key="2">
    <citation type="journal article" date="2022" name="Mar. Drugs">
        <title>Bioassay-Guided Fractionation Leads to the Detection of Cholic Acid Generated by the Rare Thalassomonas sp.</title>
        <authorList>
            <person name="Pheiffer F."/>
            <person name="Schneider Y.K."/>
            <person name="Hansen E.H."/>
            <person name="Andersen J.H."/>
            <person name="Isaksson J."/>
            <person name="Busche T."/>
            <person name="R C."/>
            <person name="Kalinowski J."/>
            <person name="Zyl L.V."/>
            <person name="Trindade M."/>
        </authorList>
    </citation>
    <scope>NUCLEOTIDE SEQUENCE [LARGE SCALE GENOMIC DNA]</scope>
    <source>
        <strain evidence="3 4">A5K-106</strain>
    </source>
</reference>
<evidence type="ECO:0000313" key="3">
    <source>
        <dbReference type="EMBL" id="WDD97823.1"/>
    </source>
</evidence>
<dbReference type="KEGG" id="tact:SG35_021375"/>
<keyword evidence="3" id="KW-0645">Protease</keyword>
<reference evidence="3 4" key="1">
    <citation type="journal article" date="2015" name="Genome Announc.">
        <title>Draft Genome Sequences of Marine Isolates of Thalassomonas viridans and Thalassomonas actiniarum.</title>
        <authorList>
            <person name="Olonade I."/>
            <person name="van Zyl L.J."/>
            <person name="Trindade M."/>
        </authorList>
    </citation>
    <scope>NUCLEOTIDE SEQUENCE [LARGE SCALE GENOMIC DNA]</scope>
    <source>
        <strain evidence="3 4">A5K-106</strain>
    </source>
</reference>
<dbReference type="Proteomes" id="UP000032568">
    <property type="component" value="Chromosome"/>
</dbReference>
<dbReference type="CDD" id="cd05483">
    <property type="entry name" value="retropepsin_like_bacteria"/>
    <property type="match status" value="1"/>
</dbReference>
<protein>
    <submittedName>
        <fullName evidence="3">Aspartyl protease family protein</fullName>
    </submittedName>
</protein>
<evidence type="ECO:0000256" key="1">
    <source>
        <dbReference type="ARBA" id="ARBA00022801"/>
    </source>
</evidence>
<sequence>MRYFLLLLLSMSLALNGYFYLKLQALTSGDSSFFSLAKTAGKKPAFSGNSQIAKLSPNPIEKQHQRENASDNGELIAGETITALLAQIKTLVQSQAYYDALALFVDLNQEYPAQALPVRESWLTYIDNLLKAKRFNAAELFLQAYLHAYPDDVAFLSLRVDFFQAKRQTEQAIEHAYDLLYHVLDYQQKIDYLNAARERVKQESKILLQRQAWQALAQLCQQVLALDPEFYDIQLLLARAEYEQDLLVAAESNARPLLDLPQLASQAQSLLDKIDAAYTEPSRIPLKQEGQHYIVRGLINQDHPVSLMLDTGASISLLSQETFEQLGLEAQASFIETIRLNTAGGVVNSSLYQVSSFEISGYILNDMHFAVSPYFSSEHDGLLGMNYLGRFNFYIDQADKSLKLEQKSP</sequence>
<dbReference type="GO" id="GO:0004190">
    <property type="term" value="F:aspartic-type endopeptidase activity"/>
    <property type="evidence" value="ECO:0007669"/>
    <property type="project" value="InterPro"/>
</dbReference>
<keyword evidence="4" id="KW-1185">Reference proteome</keyword>
<dbReference type="InterPro" id="IPR034122">
    <property type="entry name" value="Retropepsin-like_bacterial"/>
</dbReference>